<gene>
    <name evidence="2" type="ORF">M501DRAFT_209007</name>
</gene>
<evidence type="ECO:0000313" key="3">
    <source>
        <dbReference type="Proteomes" id="UP000799429"/>
    </source>
</evidence>
<organism evidence="2 3">
    <name type="scientific">Patellaria atrata CBS 101060</name>
    <dbReference type="NCBI Taxonomy" id="1346257"/>
    <lineage>
        <taxon>Eukaryota</taxon>
        <taxon>Fungi</taxon>
        <taxon>Dikarya</taxon>
        <taxon>Ascomycota</taxon>
        <taxon>Pezizomycotina</taxon>
        <taxon>Dothideomycetes</taxon>
        <taxon>Dothideomycetes incertae sedis</taxon>
        <taxon>Patellariales</taxon>
        <taxon>Patellariaceae</taxon>
        <taxon>Patellaria</taxon>
    </lineage>
</organism>
<evidence type="ECO:0008006" key="4">
    <source>
        <dbReference type="Google" id="ProtNLM"/>
    </source>
</evidence>
<evidence type="ECO:0000256" key="1">
    <source>
        <dbReference type="SAM" id="SignalP"/>
    </source>
</evidence>
<keyword evidence="1" id="KW-0732">Signal</keyword>
<dbReference type="AlphaFoldDB" id="A0A9P4S694"/>
<dbReference type="Proteomes" id="UP000799429">
    <property type="component" value="Unassembled WGS sequence"/>
</dbReference>
<keyword evidence="3" id="KW-1185">Reference proteome</keyword>
<evidence type="ECO:0000313" key="2">
    <source>
        <dbReference type="EMBL" id="KAF2836927.1"/>
    </source>
</evidence>
<dbReference type="EMBL" id="MU006101">
    <property type="protein sequence ID" value="KAF2836927.1"/>
    <property type="molecule type" value="Genomic_DNA"/>
</dbReference>
<feature type="signal peptide" evidence="1">
    <location>
        <begin position="1"/>
        <end position="22"/>
    </location>
</feature>
<feature type="chain" id="PRO_5040511962" description="Secreted protein" evidence="1">
    <location>
        <begin position="23"/>
        <end position="88"/>
    </location>
</feature>
<accession>A0A9P4S694</accession>
<comment type="caution">
    <text evidence="2">The sequence shown here is derived from an EMBL/GenBank/DDBJ whole genome shotgun (WGS) entry which is preliminary data.</text>
</comment>
<protein>
    <recommendedName>
        <fullName evidence="4">Secreted protein</fullName>
    </recommendedName>
</protein>
<sequence length="88" mass="10363">MPWRSRWLLATISAFLAFQEEARLGHPLTLFDKRLLTFSRLQLFVSMNIIPNSETDSPEWKSFGCGISRRAVIRSRKRHKLCNSTFHR</sequence>
<name>A0A9P4S694_9PEZI</name>
<reference evidence="2" key="1">
    <citation type="journal article" date="2020" name="Stud. Mycol.">
        <title>101 Dothideomycetes genomes: a test case for predicting lifestyles and emergence of pathogens.</title>
        <authorList>
            <person name="Haridas S."/>
            <person name="Albert R."/>
            <person name="Binder M."/>
            <person name="Bloem J."/>
            <person name="Labutti K."/>
            <person name="Salamov A."/>
            <person name="Andreopoulos B."/>
            <person name="Baker S."/>
            <person name="Barry K."/>
            <person name="Bills G."/>
            <person name="Bluhm B."/>
            <person name="Cannon C."/>
            <person name="Castanera R."/>
            <person name="Culley D."/>
            <person name="Daum C."/>
            <person name="Ezra D."/>
            <person name="Gonzalez J."/>
            <person name="Henrissat B."/>
            <person name="Kuo A."/>
            <person name="Liang C."/>
            <person name="Lipzen A."/>
            <person name="Lutzoni F."/>
            <person name="Magnuson J."/>
            <person name="Mondo S."/>
            <person name="Nolan M."/>
            <person name="Ohm R."/>
            <person name="Pangilinan J."/>
            <person name="Park H.-J."/>
            <person name="Ramirez L."/>
            <person name="Alfaro M."/>
            <person name="Sun H."/>
            <person name="Tritt A."/>
            <person name="Yoshinaga Y."/>
            <person name="Zwiers L.-H."/>
            <person name="Turgeon B."/>
            <person name="Goodwin S."/>
            <person name="Spatafora J."/>
            <person name="Crous P."/>
            <person name="Grigoriev I."/>
        </authorList>
    </citation>
    <scope>NUCLEOTIDE SEQUENCE</scope>
    <source>
        <strain evidence="2">CBS 101060</strain>
    </source>
</reference>
<proteinExistence type="predicted"/>